<dbReference type="EMBL" id="UINC01009293">
    <property type="protein sequence ID" value="SVA41702.1"/>
    <property type="molecule type" value="Genomic_DNA"/>
</dbReference>
<evidence type="ECO:0000256" key="1">
    <source>
        <dbReference type="SAM" id="MobiDB-lite"/>
    </source>
</evidence>
<accession>A0A381VN42</accession>
<dbReference type="AlphaFoldDB" id="A0A381VN42"/>
<reference evidence="2" key="1">
    <citation type="submission" date="2018-05" db="EMBL/GenBank/DDBJ databases">
        <authorList>
            <person name="Lanie J.A."/>
            <person name="Ng W.-L."/>
            <person name="Kazmierczak K.M."/>
            <person name="Andrzejewski T.M."/>
            <person name="Davidsen T.M."/>
            <person name="Wayne K.J."/>
            <person name="Tettelin H."/>
            <person name="Glass J.I."/>
            <person name="Rusch D."/>
            <person name="Podicherti R."/>
            <person name="Tsui H.-C.T."/>
            <person name="Winkler M.E."/>
        </authorList>
    </citation>
    <scope>NUCLEOTIDE SEQUENCE</scope>
</reference>
<feature type="non-terminal residue" evidence="2">
    <location>
        <position position="1"/>
    </location>
</feature>
<gene>
    <name evidence="2" type="ORF">METZ01_LOCUS94556</name>
</gene>
<feature type="region of interest" description="Disordered" evidence="1">
    <location>
        <begin position="29"/>
        <end position="57"/>
    </location>
</feature>
<sequence length="57" mass="6221">VSQELSNVRFLLATNTRWAYSPASLRNRNTHTFGWNRRPGRGGATGTTESSSHASTG</sequence>
<proteinExistence type="predicted"/>
<evidence type="ECO:0000313" key="2">
    <source>
        <dbReference type="EMBL" id="SVA41702.1"/>
    </source>
</evidence>
<name>A0A381VN42_9ZZZZ</name>
<protein>
    <submittedName>
        <fullName evidence="2">Uncharacterized protein</fullName>
    </submittedName>
</protein>
<organism evidence="2">
    <name type="scientific">marine metagenome</name>
    <dbReference type="NCBI Taxonomy" id="408172"/>
    <lineage>
        <taxon>unclassified sequences</taxon>
        <taxon>metagenomes</taxon>
        <taxon>ecological metagenomes</taxon>
    </lineage>
</organism>